<accession>A0A4Q1BPZ3</accession>
<feature type="region of interest" description="Disordered" evidence="1">
    <location>
        <begin position="254"/>
        <end position="337"/>
    </location>
</feature>
<dbReference type="SMART" id="SM01155">
    <property type="entry name" value="DUF1713"/>
    <property type="match status" value="1"/>
</dbReference>
<reference evidence="3 4" key="1">
    <citation type="submission" date="2016-06" db="EMBL/GenBank/DDBJ databases">
        <title>Evolution of pathogenesis and genome organization in the Tremellales.</title>
        <authorList>
            <person name="Cuomo C."/>
            <person name="Litvintseva A."/>
            <person name="Heitman J."/>
            <person name="Chen Y."/>
            <person name="Sun S."/>
            <person name="Springer D."/>
            <person name="Dromer F."/>
            <person name="Young S."/>
            <person name="Zeng Q."/>
            <person name="Chapman S."/>
            <person name="Gujja S."/>
            <person name="Saif S."/>
            <person name="Birren B."/>
        </authorList>
    </citation>
    <scope>NUCLEOTIDE SEQUENCE [LARGE SCALE GENOMIC DNA]</scope>
    <source>
        <strain evidence="3 4">ATCC 28783</strain>
    </source>
</reference>
<organism evidence="3 4">
    <name type="scientific">Tremella mesenterica</name>
    <name type="common">Jelly fungus</name>
    <dbReference type="NCBI Taxonomy" id="5217"/>
    <lineage>
        <taxon>Eukaryota</taxon>
        <taxon>Fungi</taxon>
        <taxon>Dikarya</taxon>
        <taxon>Basidiomycota</taxon>
        <taxon>Agaricomycotina</taxon>
        <taxon>Tremellomycetes</taxon>
        <taxon>Tremellales</taxon>
        <taxon>Tremellaceae</taxon>
        <taxon>Tremella</taxon>
    </lineage>
</organism>
<evidence type="ECO:0000256" key="1">
    <source>
        <dbReference type="SAM" id="MobiDB-lite"/>
    </source>
</evidence>
<evidence type="ECO:0000313" key="3">
    <source>
        <dbReference type="EMBL" id="RXK39978.1"/>
    </source>
</evidence>
<gene>
    <name evidence="3" type="ORF">M231_02773</name>
</gene>
<dbReference type="EMBL" id="SDIL01000024">
    <property type="protein sequence ID" value="RXK39978.1"/>
    <property type="molecule type" value="Genomic_DNA"/>
</dbReference>
<feature type="region of interest" description="Disordered" evidence="1">
    <location>
        <begin position="26"/>
        <end position="60"/>
    </location>
</feature>
<dbReference type="InParanoid" id="A0A4Q1BPZ3"/>
<feature type="compositionally biased region" description="Basic residues" evidence="1">
    <location>
        <begin position="27"/>
        <end position="38"/>
    </location>
</feature>
<feature type="compositionally biased region" description="Basic and acidic residues" evidence="1">
    <location>
        <begin position="276"/>
        <end position="288"/>
    </location>
</feature>
<feature type="compositionally biased region" description="Basic residues" evidence="1">
    <location>
        <begin position="424"/>
        <end position="452"/>
    </location>
</feature>
<dbReference type="Pfam" id="PF08213">
    <property type="entry name" value="COX24_C"/>
    <property type="match status" value="1"/>
</dbReference>
<keyword evidence="4" id="KW-1185">Reference proteome</keyword>
<dbReference type="STRING" id="5217.A0A4Q1BPZ3"/>
<dbReference type="VEuPathDB" id="FungiDB:TREMEDRAFT_62028"/>
<evidence type="ECO:0000313" key="4">
    <source>
        <dbReference type="Proteomes" id="UP000289152"/>
    </source>
</evidence>
<comment type="caution">
    <text evidence="3">The sequence shown here is derived from an EMBL/GenBank/DDBJ whole genome shotgun (WGS) entry which is preliminary data.</text>
</comment>
<feature type="compositionally biased region" description="Low complexity" evidence="1">
    <location>
        <begin position="41"/>
        <end position="60"/>
    </location>
</feature>
<dbReference type="InterPro" id="IPR013177">
    <property type="entry name" value="Ribosomal_mS38_C"/>
</dbReference>
<dbReference type="AlphaFoldDB" id="A0A4Q1BPZ3"/>
<proteinExistence type="predicted"/>
<protein>
    <recommendedName>
        <fullName evidence="2">Ribosomal protein mS38 C-terminal domain-containing protein</fullName>
    </recommendedName>
</protein>
<feature type="compositionally biased region" description="Low complexity" evidence="1">
    <location>
        <begin position="259"/>
        <end position="269"/>
    </location>
</feature>
<feature type="region of interest" description="Disordered" evidence="1">
    <location>
        <begin position="423"/>
        <end position="452"/>
    </location>
</feature>
<sequence length="452" mass="51854">MSSLLLYHTFRQTRGIHTTPSPEIIRSRGRIRPTKPKIPKTTLSSQPSPSNTSIPPISTSFTEHNLKSHVVVAPIVQSEKMTYLSRRKFRLSNPPTPRHIHPGQLRYEKEIRNQSSTNRNSKYTPNTALNLEMAMDKEMDNRRNIVSTYLTKKIKTIISLTPPHMPLPLPLYSYPSLLSSNFHPDELSNVHLPLSTSHNRLLDGETWSHTQMAVGEAWSKLTKWDDMEDSILLDHLRVRTVFNKFEHLAPVQPTFPTLSSIQPSSSSIQNTQVGKSDNEGRQQEKEFRSSLNTRNLEDIEEEDLSLSSSQTHNSSKENNYDSGYSSIGYNHHDQGDNLSRTLNEAGIKTTLSRQVTWENVLHHLGDQTFLQNQNLTQMNSNEIMKNGNLSQSQNQQAVQTAVNGLSELLERLHNEDMIQLDSVRRKRKKKMSKHKYKKRRKATRATRRRLGK</sequence>
<evidence type="ECO:0000259" key="2">
    <source>
        <dbReference type="SMART" id="SM01155"/>
    </source>
</evidence>
<feature type="domain" description="Ribosomal protein mS38 C-terminal" evidence="2">
    <location>
        <begin position="419"/>
        <end position="452"/>
    </location>
</feature>
<name>A0A4Q1BPZ3_TREME</name>
<dbReference type="Proteomes" id="UP000289152">
    <property type="component" value="Unassembled WGS sequence"/>
</dbReference>